<dbReference type="Gene3D" id="2.70.170.10">
    <property type="entry name" value="Neurotransmitter-gated ion-channel ligand-binding domain"/>
    <property type="match status" value="1"/>
</dbReference>
<name>A0A9P1D0K9_9DINO</name>
<dbReference type="SUPFAM" id="SSF90112">
    <property type="entry name" value="Neurotransmitter-gated ion-channel transmembrane pore"/>
    <property type="match status" value="1"/>
</dbReference>
<keyword evidence="5" id="KW-0675">Receptor</keyword>
<comment type="subcellular location">
    <subcellularLocation>
        <location evidence="1">Membrane</location>
        <topology evidence="1">Multi-pass membrane protein</topology>
    </subcellularLocation>
</comment>
<dbReference type="EMBL" id="CAMXCT020002767">
    <property type="protein sequence ID" value="CAL1153658.1"/>
    <property type="molecule type" value="Genomic_DNA"/>
</dbReference>
<sequence length="594" mass="65981">MAGSCYDSEDAHLFQPLSPPEHAAFAQPSTKDLQVVSLSSISRDTNLESPRAPHSIPRSRSRSRTVPQSSMPIAQFFLQNAQELRLDSAMAEQCTARLAEELLFSTEDLYLLSEKENFMRLPLPMYVRRWLADERQGRLFNPEAVVEEVEESQGDGSYESNPARRGRSLSFNSDGEAAHVVEVTVQVNSVTAINIKRILFDVDFTLMLDWQDPSAMGLSVKEIEAMTSFNPEVVIDNAVDNDQPLAGGCSAPRPNRLVDGVCPDGHLKKTNRYRLSLTCNGLDLRAFPFDTQILPIRLKARKGTLKSTEKDASDVILVGPEGLNGHDKKHGLRRMGHTVKMQAERLADFKIQSLMGLRSELPDRWYEVRIIVERSPGHAVRNVAVPCLVILTFSFTIYAIPMSELGSRLENTATCLLAMMAFQGVVNEMLPPVSYETALGRYVTAVYIILMFHGVEHALFSTLTSKSDSIAPRDRPIDIFFGTVEYWDANSSYMHGVEAILVCAELVLILFIHVAYVLYLFWLRRKGKAKRLREAQRAGVSLVDARTGFGTRATQTRIPTGTTSAATRSRSIGSGHTTPSAGATLLQSSRQSKK</sequence>
<evidence type="ECO:0000256" key="3">
    <source>
        <dbReference type="SAM" id="Phobius"/>
    </source>
</evidence>
<dbReference type="InterPro" id="IPR038050">
    <property type="entry name" value="Neuro_actylchol_rec"/>
</dbReference>
<feature type="region of interest" description="Disordered" evidence="2">
    <location>
        <begin position="150"/>
        <end position="169"/>
    </location>
</feature>
<organism evidence="4">
    <name type="scientific">Cladocopium goreaui</name>
    <dbReference type="NCBI Taxonomy" id="2562237"/>
    <lineage>
        <taxon>Eukaryota</taxon>
        <taxon>Sar</taxon>
        <taxon>Alveolata</taxon>
        <taxon>Dinophyceae</taxon>
        <taxon>Suessiales</taxon>
        <taxon>Symbiodiniaceae</taxon>
        <taxon>Cladocopium</taxon>
    </lineage>
</organism>
<reference evidence="5 6" key="2">
    <citation type="submission" date="2024-05" db="EMBL/GenBank/DDBJ databases">
        <authorList>
            <person name="Chen Y."/>
            <person name="Shah S."/>
            <person name="Dougan E. K."/>
            <person name="Thang M."/>
            <person name="Chan C."/>
        </authorList>
    </citation>
    <scope>NUCLEOTIDE SEQUENCE [LARGE SCALE GENOMIC DNA]</scope>
</reference>
<evidence type="ECO:0000313" key="6">
    <source>
        <dbReference type="Proteomes" id="UP001152797"/>
    </source>
</evidence>
<evidence type="ECO:0000313" key="4">
    <source>
        <dbReference type="EMBL" id="CAI4000283.1"/>
    </source>
</evidence>
<dbReference type="GO" id="GO:0005230">
    <property type="term" value="F:extracellular ligand-gated monoatomic ion channel activity"/>
    <property type="evidence" value="ECO:0007669"/>
    <property type="project" value="InterPro"/>
</dbReference>
<gene>
    <name evidence="4" type="ORF">C1SCF055_LOCUS26411</name>
</gene>
<dbReference type="InterPro" id="IPR006201">
    <property type="entry name" value="Neur_channel"/>
</dbReference>
<feature type="region of interest" description="Disordered" evidence="2">
    <location>
        <begin position="44"/>
        <end position="68"/>
    </location>
</feature>
<dbReference type="InterPro" id="IPR036719">
    <property type="entry name" value="Neuro-gated_channel_TM_sf"/>
</dbReference>
<reference evidence="4" key="1">
    <citation type="submission" date="2022-10" db="EMBL/GenBank/DDBJ databases">
        <authorList>
            <person name="Chen Y."/>
            <person name="Dougan E. K."/>
            <person name="Chan C."/>
            <person name="Rhodes N."/>
            <person name="Thang M."/>
        </authorList>
    </citation>
    <scope>NUCLEOTIDE SEQUENCE</scope>
</reference>
<dbReference type="InterPro" id="IPR036734">
    <property type="entry name" value="Neur_chan_lig-bd_sf"/>
</dbReference>
<feature type="region of interest" description="Disordered" evidence="2">
    <location>
        <begin position="1"/>
        <end position="29"/>
    </location>
</feature>
<dbReference type="EMBL" id="CAMXCT030002767">
    <property type="protein sequence ID" value="CAL4787595.1"/>
    <property type="molecule type" value="Genomic_DNA"/>
</dbReference>
<feature type="transmembrane region" description="Helical" evidence="3">
    <location>
        <begin position="499"/>
        <end position="523"/>
    </location>
</feature>
<evidence type="ECO:0000256" key="1">
    <source>
        <dbReference type="ARBA" id="ARBA00004141"/>
    </source>
</evidence>
<protein>
    <submittedName>
        <fullName evidence="5">Gamma-aminobutyric acid receptor subunit gamma-1 (GABA(A) receptor subunit gamma-1)</fullName>
    </submittedName>
</protein>
<dbReference type="GO" id="GO:0016020">
    <property type="term" value="C:membrane"/>
    <property type="evidence" value="ECO:0007669"/>
    <property type="project" value="UniProtKB-SubCell"/>
</dbReference>
<dbReference type="SUPFAM" id="SSF63712">
    <property type="entry name" value="Nicotinic receptor ligand binding domain-like"/>
    <property type="match status" value="1"/>
</dbReference>
<proteinExistence type="predicted"/>
<dbReference type="EMBL" id="CAMXCT010002767">
    <property type="protein sequence ID" value="CAI4000283.1"/>
    <property type="molecule type" value="Genomic_DNA"/>
</dbReference>
<evidence type="ECO:0000256" key="2">
    <source>
        <dbReference type="SAM" id="MobiDB-lite"/>
    </source>
</evidence>
<dbReference type="PANTHER" id="PTHR18945">
    <property type="entry name" value="NEUROTRANSMITTER GATED ION CHANNEL"/>
    <property type="match status" value="1"/>
</dbReference>
<dbReference type="AlphaFoldDB" id="A0A9P1D0K9"/>
<dbReference type="GO" id="GO:0004888">
    <property type="term" value="F:transmembrane signaling receptor activity"/>
    <property type="evidence" value="ECO:0007669"/>
    <property type="project" value="InterPro"/>
</dbReference>
<keyword evidence="6" id="KW-1185">Reference proteome</keyword>
<feature type="compositionally biased region" description="Polar residues" evidence="2">
    <location>
        <begin position="576"/>
        <end position="594"/>
    </location>
</feature>
<feature type="compositionally biased region" description="Low complexity" evidence="2">
    <location>
        <begin position="560"/>
        <end position="575"/>
    </location>
</feature>
<dbReference type="Gene3D" id="1.20.58.390">
    <property type="entry name" value="Neurotransmitter-gated ion-channel transmembrane domain"/>
    <property type="match status" value="1"/>
</dbReference>
<dbReference type="Proteomes" id="UP001152797">
    <property type="component" value="Unassembled WGS sequence"/>
</dbReference>
<comment type="caution">
    <text evidence="4">The sequence shown here is derived from an EMBL/GenBank/DDBJ whole genome shotgun (WGS) entry which is preliminary data.</text>
</comment>
<feature type="region of interest" description="Disordered" evidence="2">
    <location>
        <begin position="553"/>
        <end position="594"/>
    </location>
</feature>
<dbReference type="OrthoDB" id="5975154at2759"/>
<keyword evidence="3" id="KW-1133">Transmembrane helix</keyword>
<evidence type="ECO:0000313" key="5">
    <source>
        <dbReference type="EMBL" id="CAL4787595.1"/>
    </source>
</evidence>
<keyword evidence="3" id="KW-0472">Membrane</keyword>
<keyword evidence="3" id="KW-0812">Transmembrane</keyword>
<accession>A0A9P1D0K9</accession>